<dbReference type="SUPFAM" id="SSF56672">
    <property type="entry name" value="DNA/RNA polymerases"/>
    <property type="match status" value="1"/>
</dbReference>
<dbReference type="GO" id="GO:0006397">
    <property type="term" value="P:mRNA processing"/>
    <property type="evidence" value="ECO:0007669"/>
    <property type="project" value="InterPro"/>
</dbReference>
<dbReference type="Proteomes" id="UP000251853">
    <property type="component" value="Unassembled WGS sequence"/>
</dbReference>
<dbReference type="Pfam" id="PF01348">
    <property type="entry name" value="Intron_maturas2"/>
    <property type="match status" value="1"/>
</dbReference>
<dbReference type="InterPro" id="IPR024937">
    <property type="entry name" value="Domain_X"/>
</dbReference>
<protein>
    <submittedName>
        <fullName evidence="2">Retron-type reverse transcriptase</fullName>
    </submittedName>
</protein>
<dbReference type="InterPro" id="IPR051083">
    <property type="entry name" value="GrpII_Intron_Splice-Mob/Def"/>
</dbReference>
<dbReference type="InterPro" id="IPR043502">
    <property type="entry name" value="DNA/RNA_pol_sf"/>
</dbReference>
<dbReference type="AlphaFoldDB" id="A0A2X2TWU0"/>
<sequence length="614" mass="72497">MRNPIDVLNSLKSKSCNENYKFERLYRNLYNPDFYLLAYQNIYANEGNMTEGADGKTIDGMGMNRINGLIAQMKNHSYQPKPARRTYIKKKNGKLRPLGIPSVDDKLVQEIVRMILESIYDDSFSERSHGFRPNRSCHTALKQIKCEFTAVKWFIEGDIKGFFDNIDHQIMVALLRKRIQDEYFLALVWKFLKAGYLEDWVYHKTYSGTPQGSIISPILSNIYLDEFDKYMENYKNGFDQGNGKENNPEYRQWEYKLKYIRHKKYPKAKWECMTAEEKKPVIKYAKSLKKQMHSLPYSNPMDEGYKRLVYVRYADDWLCGVIGSKEDAENIKADIKKYLAETLKLELSEEKTLITHSSDSKAKFLGYEIYTTKDESIKRHKNGQTRRTRMGRIQLYVPKEKWLGKLLDYGALQIKYDKNNNNQEIYKPVHRNYLVNNDDLEILMQYNSEIRGFYNYYRIADNVSVLNNFFYVMKFSLFKTYGRKYQKRIGQIRKQFGYDKKFGIEYETKQGKQKMFLYNEGFTKQNIKVITSASVDNVPSISRRYGRSGLIARLKANMCEYCGATNVPMEIHHVKKLKNLKGKKNWERHMIAMKRKTMVLCLDCHQKLHAGKLD</sequence>
<keyword evidence="2" id="KW-0808">Transferase</keyword>
<evidence type="ECO:0000259" key="1">
    <source>
        <dbReference type="PROSITE" id="PS50878"/>
    </source>
</evidence>
<keyword evidence="2" id="KW-0695">RNA-directed DNA polymerase</keyword>
<dbReference type="InterPro" id="IPR000477">
    <property type="entry name" value="RT_dom"/>
</dbReference>
<name>A0A2X2TWU0_9FIRM</name>
<keyword evidence="3" id="KW-1185">Reference proteome</keyword>
<reference evidence="2 3" key="1">
    <citation type="submission" date="2018-06" db="EMBL/GenBank/DDBJ databases">
        <authorList>
            <consortium name="Pathogen Informatics"/>
            <person name="Doyle S."/>
        </authorList>
    </citation>
    <scope>NUCLEOTIDE SEQUENCE [LARGE SCALE GENOMIC DNA]</scope>
    <source>
        <strain evidence="2 3">NCTC11224</strain>
    </source>
</reference>
<dbReference type="PROSITE" id="PS50878">
    <property type="entry name" value="RT_POL"/>
    <property type="match status" value="1"/>
</dbReference>
<gene>
    <name evidence="2" type="primary">ltrA_24</name>
    <name evidence="2" type="ORF">NCTC11224_01639</name>
</gene>
<accession>A0A2X2TWU0</accession>
<organism evidence="2 3">
    <name type="scientific">Enterocloster clostridioformis</name>
    <dbReference type="NCBI Taxonomy" id="1531"/>
    <lineage>
        <taxon>Bacteria</taxon>
        <taxon>Bacillati</taxon>
        <taxon>Bacillota</taxon>
        <taxon>Clostridia</taxon>
        <taxon>Lachnospirales</taxon>
        <taxon>Lachnospiraceae</taxon>
        <taxon>Enterocloster</taxon>
    </lineage>
</organism>
<evidence type="ECO:0000313" key="2">
    <source>
        <dbReference type="EMBL" id="SQB10322.1"/>
    </source>
</evidence>
<dbReference type="CDD" id="cd01651">
    <property type="entry name" value="RT_G2_intron"/>
    <property type="match status" value="1"/>
</dbReference>
<dbReference type="PANTHER" id="PTHR34047">
    <property type="entry name" value="NUCLEAR INTRON MATURASE 1, MITOCHONDRIAL-RELATED"/>
    <property type="match status" value="1"/>
</dbReference>
<dbReference type="EMBL" id="UAVW01000003">
    <property type="protein sequence ID" value="SQB10322.1"/>
    <property type="molecule type" value="Genomic_DNA"/>
</dbReference>
<dbReference type="InterPro" id="IPR049030">
    <property type="entry name" value="AI2M-like_HNH"/>
</dbReference>
<feature type="domain" description="Reverse transcriptase" evidence="1">
    <location>
        <begin position="69"/>
        <end position="369"/>
    </location>
</feature>
<proteinExistence type="predicted"/>
<keyword evidence="2" id="KW-0548">Nucleotidyltransferase</keyword>
<dbReference type="Pfam" id="PF21368">
    <property type="entry name" value="AI2M-like_HNH"/>
    <property type="match status" value="1"/>
</dbReference>
<dbReference type="Pfam" id="PF00078">
    <property type="entry name" value="RVT_1"/>
    <property type="match status" value="1"/>
</dbReference>
<evidence type="ECO:0000313" key="3">
    <source>
        <dbReference type="Proteomes" id="UP000251853"/>
    </source>
</evidence>
<dbReference type="GO" id="GO:0003964">
    <property type="term" value="F:RNA-directed DNA polymerase activity"/>
    <property type="evidence" value="ECO:0007669"/>
    <property type="project" value="UniProtKB-KW"/>
</dbReference>
<dbReference type="PANTHER" id="PTHR34047:SF8">
    <property type="entry name" value="PROTEIN YKFC"/>
    <property type="match status" value="1"/>
</dbReference>
<dbReference type="RefSeq" id="WP_112481736.1">
    <property type="nucleotide sequence ID" value="NZ_JAIWZC010000001.1"/>
</dbReference>